<dbReference type="InterPro" id="IPR042534">
    <property type="entry name" value="SAP18_sf"/>
</dbReference>
<reference evidence="3 4" key="1">
    <citation type="submission" date="2021-02" db="EMBL/GenBank/DDBJ databases">
        <title>Variation within the Batrachochytrium salamandrivorans European outbreak.</title>
        <authorList>
            <person name="Kelly M."/>
            <person name="Pasmans F."/>
            <person name="Shea T.P."/>
            <person name="Munoz J.F."/>
            <person name="Carranza S."/>
            <person name="Cuomo C.A."/>
            <person name="Martel A."/>
        </authorList>
    </citation>
    <scope>NUCLEOTIDE SEQUENCE [LARGE SCALE GENOMIC DNA]</scope>
    <source>
        <strain evidence="3 4">AMFP18/2</strain>
    </source>
</reference>
<keyword evidence="4" id="KW-1185">Reference proteome</keyword>
<feature type="region of interest" description="Disordered" evidence="2">
    <location>
        <begin position="301"/>
        <end position="339"/>
    </location>
</feature>
<dbReference type="InterPro" id="IPR010516">
    <property type="entry name" value="SAP18"/>
</dbReference>
<evidence type="ECO:0008006" key="5">
    <source>
        <dbReference type="Google" id="ProtNLM"/>
    </source>
</evidence>
<protein>
    <recommendedName>
        <fullName evidence="5">Histone deacetylase complex subunit SAP18</fullName>
    </recommendedName>
</protein>
<comment type="caution">
    <text evidence="3">The sequence shown here is derived from an EMBL/GenBank/DDBJ whole genome shotgun (WGS) entry which is preliminary data.</text>
</comment>
<evidence type="ECO:0000256" key="1">
    <source>
        <dbReference type="ARBA" id="ARBA00009143"/>
    </source>
</evidence>
<dbReference type="EMBL" id="JAFCIX010000102">
    <property type="protein sequence ID" value="KAH6598560.1"/>
    <property type="molecule type" value="Genomic_DNA"/>
</dbReference>
<proteinExistence type="inferred from homology"/>
<dbReference type="PANTHER" id="PTHR13082:SF0">
    <property type="entry name" value="HISTONE DEACETYLASE COMPLEX SUBUNIT SAP18"/>
    <property type="match status" value="1"/>
</dbReference>
<dbReference type="Proteomes" id="UP001648503">
    <property type="component" value="Unassembled WGS sequence"/>
</dbReference>
<evidence type="ECO:0000256" key="2">
    <source>
        <dbReference type="SAM" id="MobiDB-lite"/>
    </source>
</evidence>
<evidence type="ECO:0000313" key="4">
    <source>
        <dbReference type="Proteomes" id="UP001648503"/>
    </source>
</evidence>
<evidence type="ECO:0000313" key="3">
    <source>
        <dbReference type="EMBL" id="KAH6598560.1"/>
    </source>
</evidence>
<name>A0ABQ8FHY8_9FUNG</name>
<gene>
    <name evidence="3" type="ORF">BASA50_003598</name>
</gene>
<dbReference type="PANTHER" id="PTHR13082">
    <property type="entry name" value="SAP18"/>
    <property type="match status" value="1"/>
</dbReference>
<organism evidence="3 4">
    <name type="scientific">Batrachochytrium salamandrivorans</name>
    <dbReference type="NCBI Taxonomy" id="1357716"/>
    <lineage>
        <taxon>Eukaryota</taxon>
        <taxon>Fungi</taxon>
        <taxon>Fungi incertae sedis</taxon>
        <taxon>Chytridiomycota</taxon>
        <taxon>Chytridiomycota incertae sedis</taxon>
        <taxon>Chytridiomycetes</taxon>
        <taxon>Rhizophydiales</taxon>
        <taxon>Rhizophydiales incertae sedis</taxon>
        <taxon>Batrachochytrium</taxon>
    </lineage>
</organism>
<sequence>MTTTTTVATPVSSIRASSPKIATATSTETALSGNRDELVTSEGSPEVMTADMDIGLDAAVDYSADAEADAEGATVPMEEALSAEQNVSQGTIADQTVDMEVVTDAMTVTNDQTSNADHAAALPSAISKTAVAVPALNIDRSKICPFLIRVFINVDGVHDDIDFAKGRLPQKTVALHCWKDTTMREIASLLGESIPAVTEASAKLIFRTVNRTEHTRGVFKPRTIGSVFNFKRTTDEGRTLDDIRFIPGDFLDVSVSTSIFSSGGVLHSKMGGGMRSDRHEVVRERHTIDLGTWSSRVEKDRSAARFTPYPSSRKEPAGRGGNRGMTRGQRRPSDRGTTW</sequence>
<dbReference type="Gene3D" id="3.10.20.550">
    <property type="entry name" value="ASAP complex, SAP18 subunit"/>
    <property type="match status" value="1"/>
</dbReference>
<comment type="similarity">
    <text evidence="1">Belongs to the SAP18 family.</text>
</comment>
<accession>A0ABQ8FHY8</accession>
<dbReference type="Pfam" id="PF06487">
    <property type="entry name" value="SAP18"/>
    <property type="match status" value="1"/>
</dbReference>